<protein>
    <submittedName>
        <fullName evidence="5">RNA-dependent RNA polymerase</fullName>
    </submittedName>
</protein>
<dbReference type="InterPro" id="IPR008686">
    <property type="entry name" value="RNA_pol_mitovir"/>
</dbReference>
<feature type="compositionally biased region" description="Basic residues" evidence="4">
    <location>
        <begin position="50"/>
        <end position="66"/>
    </location>
</feature>
<evidence type="ECO:0000256" key="2">
    <source>
        <dbReference type="ARBA" id="ARBA00022679"/>
    </source>
</evidence>
<reference evidence="5" key="1">
    <citation type="submission" date="2020-02" db="EMBL/GenBank/DDBJ databases">
        <title>Comparative analysis of RNA virome composition in rabbits and associated ectoparasites.</title>
        <authorList>
            <person name="Mahar J.E."/>
            <person name="Shi M."/>
            <person name="Hall R.N."/>
            <person name="Strive T."/>
            <person name="Holmes E.C."/>
        </authorList>
    </citation>
    <scope>NUCLEOTIDE SEQUENCE</scope>
    <source>
        <strain evidence="5">GUNSasp_DN25873-26</strain>
    </source>
</reference>
<evidence type="ECO:0000313" key="5">
    <source>
        <dbReference type="EMBL" id="QIJ70066.1"/>
    </source>
</evidence>
<organism evidence="5">
    <name type="scientific">Annperkins narna-like virus</name>
    <dbReference type="NCBI Taxonomy" id="2716639"/>
    <lineage>
        <taxon>Viruses</taxon>
        <taxon>Riboviria</taxon>
        <taxon>Orthornavirae</taxon>
        <taxon>Lenarviricota</taxon>
        <taxon>Amabiliviricetes</taxon>
        <taxon>Wolframvirales</taxon>
        <taxon>Narnaviridae</taxon>
    </lineage>
</organism>
<evidence type="ECO:0000256" key="3">
    <source>
        <dbReference type="ARBA" id="ARBA00022695"/>
    </source>
</evidence>
<dbReference type="PANTHER" id="PTHR34456">
    <property type="entry name" value="MITOVIRUS RNA-DEPENDENT RNA POLYMERASE"/>
    <property type="match status" value="1"/>
</dbReference>
<feature type="region of interest" description="Disordered" evidence="4">
    <location>
        <begin position="50"/>
        <end position="71"/>
    </location>
</feature>
<dbReference type="EMBL" id="MT129707">
    <property type="protein sequence ID" value="QIJ70066.1"/>
    <property type="molecule type" value="Genomic_RNA"/>
</dbReference>
<evidence type="ECO:0000256" key="4">
    <source>
        <dbReference type="SAM" id="MobiDB-lite"/>
    </source>
</evidence>
<accession>A0A6G7PS86</accession>
<dbReference type="GO" id="GO:0003968">
    <property type="term" value="F:RNA-directed RNA polymerase activity"/>
    <property type="evidence" value="ECO:0007669"/>
    <property type="project" value="UniProtKB-KW"/>
</dbReference>
<keyword evidence="1 5" id="KW-0696">RNA-directed RNA polymerase</keyword>
<evidence type="ECO:0000256" key="1">
    <source>
        <dbReference type="ARBA" id="ARBA00022484"/>
    </source>
</evidence>
<dbReference type="Pfam" id="PF05919">
    <property type="entry name" value="Mitovir_RNA_pol"/>
    <property type="match status" value="1"/>
</dbReference>
<proteinExistence type="predicted"/>
<dbReference type="InterPro" id="IPR043502">
    <property type="entry name" value="DNA/RNA_pol_sf"/>
</dbReference>
<keyword evidence="2" id="KW-0808">Transferase</keyword>
<dbReference type="PANTHER" id="PTHR34456:SF13">
    <property type="entry name" value="REVERSE TRANSCRIPTASE DOMAIN-CONTAINING PROTEIN"/>
    <property type="match status" value="1"/>
</dbReference>
<name>A0A6G7PS86_9VIRU</name>
<dbReference type="SUPFAM" id="SSF56672">
    <property type="entry name" value="DNA/RNA polymerases"/>
    <property type="match status" value="1"/>
</dbReference>
<sequence>MVVSYYLNHADLVHRLTTYLLDFIVFSHQRMKQTVTIQLSTGVCRIPRIRKRPRRKPRYPNPSKRRLTTDQPKKLDKKLWNKFYLLKKGFKVSQFLKKQNQLSEQLTSYYFEQVKVMVINRGWRDMITRIKNTRVAFLRYLGGEPLEHIPQVSLSRSGFPLWLNRYKEELLTKVELSLTLLTMCRGLNLSPVPNFSPITDSWNGSDTISPREFRKAIQSLGIKRKNLNFRRFHTSTKSGPHGQATITSGADLEDLPPEMEECILVLGGEKLKEKINRLKSDFPYSNGKFSTLNQLALSALSFDKTKTKSMRKLSYFDDGEGKVRVIAVLDYWSQTCLKPIHDHLMNILKGLETDCTFNQSAFLPRVPNDGRTLYSLDLTNATDRMPLIIQERLLSVIIGKRKAEAWSKLLTHWPYECEGKYYSYNTGQPMGAYSSWPSMALTHHLLVQVSSIRGTGKSTKEYCLLGDDILIWNDSVATEYKKLLRELDMPISLVKTHQSSKLCEFAKRWLYNGKEISPFSLKGLIETWKRYPLLASFLQTQHNHGWRCQEEERPGILQTCFSISGRHQQGKRLSKLGQVFWSILDLKETGDFSGHVVRTCRRVFGFPGESPDDVSLEKEKFTSLRVSLLQGDLSTLDSDFMDYYNRSKPIVLSGVTEGTDPHTVHSLLRETYPLQSVVYDMRGDTDEIIFALICADPAEVTWEKLGEWDGFVSNFITRTIYSLQKHKAISLQLGAFVKGLLTSFKG</sequence>
<keyword evidence="3" id="KW-0548">Nucleotidyltransferase</keyword>